<sequence>MKLLRYILALFLIAVAYSMDAQVTIVEDDQVSQMLRNYQSNERTESTIKGYRIQIITTPDRRKMESAKAKFKDMHPNVYMEWNHVSPYYQVSVGAYETKMDLMDFMIDIKKDFSNAIPVVSDIEKNGLIAH</sequence>
<keyword evidence="1" id="KW-0732">Signal</keyword>
<organism evidence="2">
    <name type="scientific">uncultured Flavobacteriia bacterium</name>
    <dbReference type="NCBI Taxonomy" id="212695"/>
    <lineage>
        <taxon>Bacteria</taxon>
        <taxon>Pseudomonadati</taxon>
        <taxon>Bacteroidota</taxon>
        <taxon>Flavobacteriia</taxon>
        <taxon>environmental samples</taxon>
    </lineage>
</organism>
<evidence type="ECO:0008006" key="3">
    <source>
        <dbReference type="Google" id="ProtNLM"/>
    </source>
</evidence>
<feature type="signal peptide" evidence="1">
    <location>
        <begin position="1"/>
        <end position="21"/>
    </location>
</feature>
<gene>
    <name evidence="2" type="ORF">VIS_S3BGA110027</name>
</gene>
<dbReference type="EMBL" id="FO117580">
    <property type="protein sequence ID" value="CCF99481.1"/>
    <property type="molecule type" value="Genomic_DNA"/>
</dbReference>
<reference evidence="2" key="2">
    <citation type="submission" date="2012-02" db="EMBL/GenBank/DDBJ databases">
        <authorList>
            <person name="Genoscope - CEA"/>
        </authorList>
    </citation>
    <scope>NUCLEOTIDE SEQUENCE</scope>
</reference>
<reference evidence="2" key="1">
    <citation type="journal article" date="2012" name="Environ. Microbiol.">
        <title>Genomic content of uncultured Bacteroidetes from contrasting oceanic provinces in the North Atlantic Ocean.</title>
        <authorList>
            <person name="Gomez-Pereira P.R."/>
            <person name="Schuler M."/>
            <person name="Fuchs B.M."/>
            <person name="Bennke C."/>
            <person name="Teeling H."/>
            <person name="Waldmann J."/>
            <person name="Richter M."/>
            <person name="Barbe V."/>
            <person name="Bataille E."/>
            <person name="Glockner F.O."/>
            <person name="Amann R."/>
        </authorList>
    </citation>
    <scope>NUCLEOTIDE SEQUENCE</scope>
</reference>
<protein>
    <recommendedName>
        <fullName evidence="3">SPOR domain-containing protein</fullName>
    </recommendedName>
</protein>
<evidence type="ECO:0000313" key="2">
    <source>
        <dbReference type="EMBL" id="CCF99481.1"/>
    </source>
</evidence>
<dbReference type="AlphaFoldDB" id="H6REM0"/>
<proteinExistence type="predicted"/>
<evidence type="ECO:0000256" key="1">
    <source>
        <dbReference type="SAM" id="SignalP"/>
    </source>
</evidence>
<accession>H6REM0</accession>
<feature type="chain" id="PRO_5003606752" description="SPOR domain-containing protein" evidence="1">
    <location>
        <begin position="22"/>
        <end position="131"/>
    </location>
</feature>
<name>H6REM0_9BACT</name>